<gene>
    <name evidence="3" type="primary">LOC101843675</name>
</gene>
<organism evidence="2 3">
    <name type="scientific">Mesocricetus auratus</name>
    <name type="common">Golden hamster</name>
    <dbReference type="NCBI Taxonomy" id="10036"/>
    <lineage>
        <taxon>Eukaryota</taxon>
        <taxon>Metazoa</taxon>
        <taxon>Chordata</taxon>
        <taxon>Craniata</taxon>
        <taxon>Vertebrata</taxon>
        <taxon>Euteleostomi</taxon>
        <taxon>Mammalia</taxon>
        <taxon>Eutheria</taxon>
        <taxon>Euarchontoglires</taxon>
        <taxon>Glires</taxon>
        <taxon>Rodentia</taxon>
        <taxon>Myomorpha</taxon>
        <taxon>Muroidea</taxon>
        <taxon>Cricetidae</taxon>
        <taxon>Cricetinae</taxon>
        <taxon>Mesocricetus</taxon>
    </lineage>
</organism>
<protein>
    <submittedName>
        <fullName evidence="3">Zinc finger protein 441</fullName>
    </submittedName>
</protein>
<dbReference type="PANTHER" id="PTHR14947">
    <property type="entry name" value="ZINC FINGER PROTEIN"/>
    <property type="match status" value="1"/>
</dbReference>
<dbReference type="InterPro" id="IPR039938">
    <property type="entry name" value="Sp4-like"/>
</dbReference>
<dbReference type="GeneID" id="101843675"/>
<dbReference type="CDD" id="cd07765">
    <property type="entry name" value="KRAB_A-box"/>
    <property type="match status" value="1"/>
</dbReference>
<reference evidence="3" key="1">
    <citation type="submission" date="2025-08" db="UniProtKB">
        <authorList>
            <consortium name="RefSeq"/>
        </authorList>
    </citation>
    <scope>IDENTIFICATION</scope>
    <source>
        <tissue evidence="3">Liver</tissue>
    </source>
</reference>
<dbReference type="Proteomes" id="UP000886700">
    <property type="component" value="Unplaced"/>
</dbReference>
<dbReference type="Gene3D" id="6.10.140.140">
    <property type="match status" value="1"/>
</dbReference>
<proteinExistence type="predicted"/>
<feature type="domain" description="KRAB" evidence="1">
    <location>
        <begin position="24"/>
        <end position="120"/>
    </location>
</feature>
<sequence length="189" mass="21906">MVGASGQTRSSACSCWSCVVLNAVTYDDVHVKFTKEEWDLLDPSQKKLYSNVMLETIRNLTDIGYNWEDNNIEEDSPSSKRHDRNLWDVLNVLNLLHITATLKDMRDFILKRKPLKVFNMKMPLHVTVDSKYITEYILERSPMNAINVVNLLEVKVIFKGTKEHILERIPMNVIGVAKPFYKTLIFKCI</sequence>
<evidence type="ECO:0000313" key="2">
    <source>
        <dbReference type="Proteomes" id="UP000886700"/>
    </source>
</evidence>
<dbReference type="PROSITE" id="PS50805">
    <property type="entry name" value="KRAB"/>
    <property type="match status" value="1"/>
</dbReference>
<evidence type="ECO:0000313" key="3">
    <source>
        <dbReference type="RefSeq" id="XP_040588501.1"/>
    </source>
</evidence>
<accession>A0ABM2WJL9</accession>
<dbReference type="InterPro" id="IPR036051">
    <property type="entry name" value="KRAB_dom_sf"/>
</dbReference>
<dbReference type="PANTHER" id="PTHR14947:SF26">
    <property type="entry name" value="RIKEN CDNA D130040H23 GENE"/>
    <property type="match status" value="1"/>
</dbReference>
<dbReference type="Pfam" id="PF01352">
    <property type="entry name" value="KRAB"/>
    <property type="match status" value="1"/>
</dbReference>
<keyword evidence="2" id="KW-1185">Reference proteome</keyword>
<dbReference type="SMART" id="SM00349">
    <property type="entry name" value="KRAB"/>
    <property type="match status" value="1"/>
</dbReference>
<name>A0ABM2WJL9_MESAU</name>
<dbReference type="SUPFAM" id="SSF109640">
    <property type="entry name" value="KRAB domain (Kruppel-associated box)"/>
    <property type="match status" value="1"/>
</dbReference>
<evidence type="ECO:0000259" key="1">
    <source>
        <dbReference type="PROSITE" id="PS50805"/>
    </source>
</evidence>
<dbReference type="RefSeq" id="XP_040588501.1">
    <property type="nucleotide sequence ID" value="XM_040732567.1"/>
</dbReference>
<dbReference type="InterPro" id="IPR001909">
    <property type="entry name" value="KRAB"/>
</dbReference>